<evidence type="ECO:0000313" key="3">
    <source>
        <dbReference type="Proteomes" id="UP000182761"/>
    </source>
</evidence>
<dbReference type="OrthoDB" id="9127144at2"/>
<accession>A0A0X3AS93</accession>
<dbReference type="Proteomes" id="UP000182761">
    <property type="component" value="Unassembled WGS sequence"/>
</dbReference>
<dbReference type="InterPro" id="IPR016181">
    <property type="entry name" value="Acyl_CoA_acyltransferase"/>
</dbReference>
<evidence type="ECO:0000259" key="1">
    <source>
        <dbReference type="PROSITE" id="PS51186"/>
    </source>
</evidence>
<sequence>MKFEKLNLLDLNEVIFIENIYTKSFPVEERRPTDKMFKIYEDYKDKFKILLCIKDNERIGFITYWKLNNFIFIEHFAISSDYRRLGYGSKIMQLFIKKISLPIVLEVEPPSSHWDERRIIFYERLGFKLWNTIEYMQPSYHQDGKSYPMKLMSLREINIDKEYQNVINLIHSEVYHV</sequence>
<protein>
    <submittedName>
        <fullName evidence="2">Acetyltransferase (GNAT) domain-containing protein</fullName>
    </submittedName>
</protein>
<dbReference type="AlphaFoldDB" id="A0A0X3AS93"/>
<evidence type="ECO:0000313" key="2">
    <source>
        <dbReference type="EMBL" id="CVK16748.1"/>
    </source>
</evidence>
<dbReference type="PROSITE" id="PS51186">
    <property type="entry name" value="GNAT"/>
    <property type="match status" value="1"/>
</dbReference>
<name>A0A0X3AS93_9FLAO</name>
<dbReference type="STRING" id="1586267.GCA_001418685_01613"/>
<dbReference type="SUPFAM" id="SSF55729">
    <property type="entry name" value="Acyl-CoA N-acyltransferases (Nat)"/>
    <property type="match status" value="1"/>
</dbReference>
<dbReference type="Gene3D" id="3.40.630.30">
    <property type="match status" value="1"/>
</dbReference>
<reference evidence="2 3" key="1">
    <citation type="submission" date="2016-01" db="EMBL/GenBank/DDBJ databases">
        <authorList>
            <person name="McClelland M."/>
            <person name="Jain A."/>
            <person name="Saraogi P."/>
            <person name="Mendelson R."/>
            <person name="Westerman R."/>
            <person name="SanMiguel P."/>
            <person name="Csonka L."/>
        </authorList>
    </citation>
    <scope>NUCLEOTIDE SEQUENCE [LARGE SCALE GENOMIC DNA]</scope>
    <source>
        <strain evidence="2 3">R-53146</strain>
    </source>
</reference>
<dbReference type="GO" id="GO:0016747">
    <property type="term" value="F:acyltransferase activity, transferring groups other than amino-acyl groups"/>
    <property type="evidence" value="ECO:0007669"/>
    <property type="project" value="InterPro"/>
</dbReference>
<dbReference type="EMBL" id="FCOR01000010">
    <property type="protein sequence ID" value="CVK16748.1"/>
    <property type="molecule type" value="Genomic_DNA"/>
</dbReference>
<dbReference type="CDD" id="cd04301">
    <property type="entry name" value="NAT_SF"/>
    <property type="match status" value="1"/>
</dbReference>
<keyword evidence="2" id="KW-0808">Transferase</keyword>
<feature type="domain" description="N-acetyltransferase" evidence="1">
    <location>
        <begin position="1"/>
        <end position="154"/>
    </location>
</feature>
<gene>
    <name evidence="2" type="ORF">Ga0061079_11032</name>
</gene>
<dbReference type="Pfam" id="PF00583">
    <property type="entry name" value="Acetyltransf_1"/>
    <property type="match status" value="1"/>
</dbReference>
<dbReference type="InterPro" id="IPR000182">
    <property type="entry name" value="GNAT_dom"/>
</dbReference>
<organism evidence="2 3">
    <name type="scientific">Apibacter mensalis</name>
    <dbReference type="NCBI Taxonomy" id="1586267"/>
    <lineage>
        <taxon>Bacteria</taxon>
        <taxon>Pseudomonadati</taxon>
        <taxon>Bacteroidota</taxon>
        <taxon>Flavobacteriia</taxon>
        <taxon>Flavobacteriales</taxon>
        <taxon>Weeksellaceae</taxon>
        <taxon>Apibacter</taxon>
    </lineage>
</organism>
<proteinExistence type="predicted"/>
<keyword evidence="3" id="KW-1185">Reference proteome</keyword>
<dbReference type="RefSeq" id="WP_055425937.1">
    <property type="nucleotide sequence ID" value="NZ_FCOR01000010.1"/>
</dbReference>